<keyword evidence="7 17" id="KW-0812">Transmembrane</keyword>
<keyword evidence="8" id="KW-0630">Potassium</keyword>
<accession>A0A8V5HF80</accession>
<evidence type="ECO:0000256" key="4">
    <source>
        <dbReference type="ARBA" id="ARBA00022475"/>
    </source>
</evidence>
<evidence type="ECO:0000256" key="17">
    <source>
        <dbReference type="RuleBase" id="RU362099"/>
    </source>
</evidence>
<dbReference type="GO" id="GO:0036376">
    <property type="term" value="P:sodium ion export across plasma membrane"/>
    <property type="evidence" value="ECO:0007669"/>
    <property type="project" value="TreeGrafter"/>
</dbReference>
<dbReference type="GO" id="GO:0006883">
    <property type="term" value="P:intracellular sodium ion homeostasis"/>
    <property type="evidence" value="ECO:0007669"/>
    <property type="project" value="TreeGrafter"/>
</dbReference>
<evidence type="ECO:0000256" key="11">
    <source>
        <dbReference type="ARBA" id="ARBA00023053"/>
    </source>
</evidence>
<keyword evidence="19" id="KW-1185">Reference proteome</keyword>
<evidence type="ECO:0000313" key="18">
    <source>
        <dbReference type="Ensembl" id="ENSMUNP00000026284.1"/>
    </source>
</evidence>
<dbReference type="Pfam" id="PF00287">
    <property type="entry name" value="Na_K-ATPase"/>
    <property type="match status" value="1"/>
</dbReference>
<protein>
    <recommendedName>
        <fullName evidence="17">Sodium/potassium-transporting ATPase subunit beta</fullName>
    </recommendedName>
</protein>
<evidence type="ECO:0000256" key="2">
    <source>
        <dbReference type="ARBA" id="ARBA00005876"/>
    </source>
</evidence>
<evidence type="ECO:0000256" key="9">
    <source>
        <dbReference type="ARBA" id="ARBA00022968"/>
    </source>
</evidence>
<dbReference type="Gene3D" id="2.60.40.1660">
    <property type="entry name" value="Na, k-atpase alpha subunit"/>
    <property type="match status" value="1"/>
</dbReference>
<keyword evidence="9" id="KW-0735">Signal-anchor</keyword>
<evidence type="ECO:0000256" key="14">
    <source>
        <dbReference type="ARBA" id="ARBA00023157"/>
    </source>
</evidence>
<evidence type="ECO:0000256" key="10">
    <source>
        <dbReference type="ARBA" id="ARBA00022989"/>
    </source>
</evidence>
<dbReference type="OrthoDB" id="5912413at2759"/>
<comment type="subcellular location">
    <subcellularLocation>
        <location evidence="1">Cell membrane</location>
        <topology evidence="1">Single-pass type II membrane protein</topology>
    </subcellularLocation>
    <subcellularLocation>
        <location evidence="17">Membrane</location>
    </subcellularLocation>
</comment>
<name>A0A8V5HF80_MELUD</name>
<keyword evidence="11" id="KW-0915">Sodium</keyword>
<dbReference type="NCBIfam" id="TIGR01107">
    <property type="entry name" value="Na_K_ATPase_bet"/>
    <property type="match status" value="1"/>
</dbReference>
<dbReference type="Ensembl" id="ENSMUNT00000034135.1">
    <property type="protein sequence ID" value="ENSMUNP00000026284.1"/>
    <property type="gene ID" value="ENSMUNG00000021370.1"/>
</dbReference>
<reference evidence="18" key="2">
    <citation type="submission" date="2025-08" db="UniProtKB">
        <authorList>
            <consortium name="Ensembl"/>
        </authorList>
    </citation>
    <scope>IDENTIFICATION</scope>
</reference>
<dbReference type="InterPro" id="IPR000402">
    <property type="entry name" value="Na/K_ATPase_sub_beta"/>
</dbReference>
<keyword evidence="6" id="KW-0740">Sodium/potassium transport</keyword>
<keyword evidence="15" id="KW-0325">Glycoprotein</keyword>
<evidence type="ECO:0000256" key="5">
    <source>
        <dbReference type="ARBA" id="ARBA00022538"/>
    </source>
</evidence>
<evidence type="ECO:0000256" key="13">
    <source>
        <dbReference type="ARBA" id="ARBA00023136"/>
    </source>
</evidence>
<dbReference type="PANTHER" id="PTHR11523">
    <property type="entry name" value="SODIUM/POTASSIUM-DEPENDENT ATPASE BETA SUBUNIT"/>
    <property type="match status" value="1"/>
</dbReference>
<evidence type="ECO:0000256" key="3">
    <source>
        <dbReference type="ARBA" id="ARBA00022448"/>
    </source>
</evidence>
<evidence type="ECO:0000256" key="1">
    <source>
        <dbReference type="ARBA" id="ARBA00004401"/>
    </source>
</evidence>
<keyword evidence="4" id="KW-1003">Cell membrane</keyword>
<proteinExistence type="inferred from homology"/>
<organism evidence="18 19">
    <name type="scientific">Melopsittacus undulatus</name>
    <name type="common">Budgerigar</name>
    <name type="synonym">Psittacus undulatus</name>
    <dbReference type="NCBI Taxonomy" id="13146"/>
    <lineage>
        <taxon>Eukaryota</taxon>
        <taxon>Metazoa</taxon>
        <taxon>Chordata</taxon>
        <taxon>Craniata</taxon>
        <taxon>Vertebrata</taxon>
        <taxon>Euteleostomi</taxon>
        <taxon>Archelosauria</taxon>
        <taxon>Archosauria</taxon>
        <taxon>Dinosauria</taxon>
        <taxon>Saurischia</taxon>
        <taxon>Theropoda</taxon>
        <taxon>Coelurosauria</taxon>
        <taxon>Aves</taxon>
        <taxon>Neognathae</taxon>
        <taxon>Neoaves</taxon>
        <taxon>Telluraves</taxon>
        <taxon>Australaves</taxon>
        <taxon>Psittaciformes</taxon>
        <taxon>Psittaculidae</taxon>
        <taxon>Melopsittacus</taxon>
    </lineage>
</organism>
<dbReference type="Gene3D" id="1.20.5.170">
    <property type="match status" value="1"/>
</dbReference>
<dbReference type="PROSITE" id="PS00391">
    <property type="entry name" value="ATPASE_NA_K_BETA_2"/>
    <property type="match status" value="1"/>
</dbReference>
<keyword evidence="14" id="KW-1015">Disulfide bond</keyword>
<dbReference type="Proteomes" id="UP000694405">
    <property type="component" value="Chromosome 25"/>
</dbReference>
<evidence type="ECO:0000256" key="6">
    <source>
        <dbReference type="ARBA" id="ARBA00022607"/>
    </source>
</evidence>
<dbReference type="PROSITE" id="PS00390">
    <property type="entry name" value="ATPASE_NA_K_BETA_1"/>
    <property type="match status" value="1"/>
</dbReference>
<reference evidence="18" key="1">
    <citation type="submission" date="2020-03" db="EMBL/GenBank/DDBJ databases">
        <title>Melopsittacus undulatus (budgerigar) genome, bMelUnd1, maternal haplotype with Z.</title>
        <authorList>
            <person name="Gedman G."/>
            <person name="Mountcastle J."/>
            <person name="Haase B."/>
            <person name="Formenti G."/>
            <person name="Wright T."/>
            <person name="Apodaca J."/>
            <person name="Pelan S."/>
            <person name="Chow W."/>
            <person name="Rhie A."/>
            <person name="Howe K."/>
            <person name="Fedrigo O."/>
            <person name="Jarvis E.D."/>
        </authorList>
    </citation>
    <scope>NUCLEOTIDE SEQUENCE [LARGE SCALE GENOMIC DNA]</scope>
</reference>
<dbReference type="FunFam" id="1.20.5.170:FF:000068">
    <property type="entry name" value="Sodium/potassium-transporting ATPase subunit beta"/>
    <property type="match status" value="1"/>
</dbReference>
<keyword evidence="10 17" id="KW-1133">Transmembrane helix</keyword>
<keyword evidence="5" id="KW-0633">Potassium transport</keyword>
<keyword evidence="12 17" id="KW-0406">Ion transport</keyword>
<dbReference type="AlphaFoldDB" id="A0A8V5HF80"/>
<evidence type="ECO:0000256" key="15">
    <source>
        <dbReference type="ARBA" id="ARBA00023180"/>
    </source>
</evidence>
<comment type="similarity">
    <text evidence="2 17">Belongs to the X(+)/potassium ATPases subunit beta family.</text>
</comment>
<reference evidence="18" key="3">
    <citation type="submission" date="2025-09" db="UniProtKB">
        <authorList>
            <consortium name="Ensembl"/>
        </authorList>
    </citation>
    <scope>IDENTIFICATION</scope>
</reference>
<evidence type="ECO:0000256" key="8">
    <source>
        <dbReference type="ARBA" id="ARBA00022958"/>
    </source>
</evidence>
<dbReference type="FunFam" id="2.60.40.1660:FF:000001">
    <property type="entry name" value="Sodium/potassium-transporting ATPase subunit beta"/>
    <property type="match status" value="1"/>
</dbReference>
<keyword evidence="13 17" id="KW-0472">Membrane</keyword>
<dbReference type="GO" id="GO:0030007">
    <property type="term" value="P:intracellular potassium ion homeostasis"/>
    <property type="evidence" value="ECO:0007669"/>
    <property type="project" value="TreeGrafter"/>
</dbReference>
<dbReference type="PANTHER" id="PTHR11523:SF26">
    <property type="entry name" value="SODIUM_POTASSIUM-TRANSPORTING ATPASE SUBUNIT BETA-2"/>
    <property type="match status" value="1"/>
</dbReference>
<dbReference type="GO" id="GO:0001671">
    <property type="term" value="F:ATPase activator activity"/>
    <property type="evidence" value="ECO:0007669"/>
    <property type="project" value="TreeGrafter"/>
</dbReference>
<evidence type="ECO:0000256" key="16">
    <source>
        <dbReference type="ARBA" id="ARBA00023201"/>
    </source>
</evidence>
<dbReference type="GO" id="GO:1990573">
    <property type="term" value="P:potassium ion import across plasma membrane"/>
    <property type="evidence" value="ECO:0007669"/>
    <property type="project" value="TreeGrafter"/>
</dbReference>
<evidence type="ECO:0000256" key="7">
    <source>
        <dbReference type="ARBA" id="ARBA00022692"/>
    </source>
</evidence>
<keyword evidence="16" id="KW-0739">Sodium transport</keyword>
<feature type="transmembrane region" description="Helical" evidence="17">
    <location>
        <begin position="37"/>
        <end position="63"/>
    </location>
</feature>
<dbReference type="InterPro" id="IPR038702">
    <property type="entry name" value="Na/K_ATPase_sub_beta_sf"/>
</dbReference>
<gene>
    <name evidence="18" type="primary">LOC117437680</name>
</gene>
<sequence length="295" mass="33407">MARDKEKRSCGQVWAEWKAFVWDPRTRQLLGRTASSWGLILLFYLVFYGFLAGLFALTMWVMLQSVDPHVPKYQDRLLTPGMMIRPYAEGLDVTFNVSQRHTWMPYVHALHQFLEPYNDSLQAARNAACTPGRYHEQPDDGVPNVPKRACRFNRSSLGPCAGLGPPHSETYGYGTGQPCVLVKINRVINYFPGANKSINVVCAAKDEEDAALLGPLHLFPPNGSIDLMYFPYYGKRVHVNYTQPVVAVQFANATAGVQHHVECRLRALGMRGEGAEPQRDRFAGRVEFRLRLHRE</sequence>
<dbReference type="GO" id="GO:0005890">
    <property type="term" value="C:sodium:potassium-exchanging ATPase complex"/>
    <property type="evidence" value="ECO:0007669"/>
    <property type="project" value="InterPro"/>
</dbReference>
<comment type="function">
    <text evidence="17">This is the non-catalytic component of the active enzyme, which catalyzes the hydrolysis of ATP coupled with the exchange of Na(+) and K(+) ions across the plasma membrane.</text>
</comment>
<keyword evidence="3 17" id="KW-0813">Transport</keyword>
<evidence type="ECO:0000313" key="19">
    <source>
        <dbReference type="Proteomes" id="UP000694405"/>
    </source>
</evidence>
<evidence type="ECO:0000256" key="12">
    <source>
        <dbReference type="ARBA" id="ARBA00023065"/>
    </source>
</evidence>